<proteinExistence type="predicted"/>
<reference evidence="2 3" key="1">
    <citation type="submission" date="2019-10" db="EMBL/GenBank/DDBJ databases">
        <title>Cognatihalovulum marinum gen. nov. sp. nov., a new member of the family Rhodobacteraceae isolated from deep seawater of the Northwest Indian Ocean.</title>
        <authorList>
            <person name="Ruan C."/>
            <person name="Wang J."/>
            <person name="Zheng X."/>
            <person name="Song L."/>
            <person name="Zhu Y."/>
            <person name="Huang Y."/>
            <person name="Lu Z."/>
            <person name="Du W."/>
            <person name="Huang L."/>
            <person name="Dai X."/>
        </authorList>
    </citation>
    <scope>NUCLEOTIDE SEQUENCE [LARGE SCALE GENOMIC DNA]</scope>
    <source>
        <strain evidence="2 3">2CG4</strain>
    </source>
</reference>
<dbReference type="EMBL" id="WIND01000023">
    <property type="protein sequence ID" value="MSU91658.1"/>
    <property type="molecule type" value="Genomic_DNA"/>
</dbReference>
<accession>A0A6L5Z506</accession>
<dbReference type="PANTHER" id="PTHR34595:SF7">
    <property type="entry name" value="SLL1039 PROTEIN"/>
    <property type="match status" value="1"/>
</dbReference>
<sequence>MLSRTAENLYWTARYVERADCTARLLEMGYRMQLIPTADGGFASEWESVLTAAGARGDFAERYGDAVERNVVSFLVFDAANPSSIKCCLASARNNARAVRTALTTEVWEALNRAYLEFQELERTPRSELSLPQICDWTKRHAAEVRGAHENTQLENEGYRFFNMGHAVERGDNTARLLDVKYYVLLPTSDMVGGGIDNYQWTTLLRALSAHRAYHWAYGGDYAPSRIAHFLILNRACPRSLVHCVNAAEDHLTELSRVTGQRTEANDAAAALLAELADAEIGDIVHDGLHEFLGRFVARNADLGQKIADSYLFGKV</sequence>
<dbReference type="InterPro" id="IPR051680">
    <property type="entry name" value="ATP-dep_Glu-Cys_Ligase-2"/>
</dbReference>
<organism evidence="2 3">
    <name type="scientific">Halovulum marinum</name>
    <dbReference type="NCBI Taxonomy" id="2662447"/>
    <lineage>
        <taxon>Bacteria</taxon>
        <taxon>Pseudomonadati</taxon>
        <taxon>Pseudomonadota</taxon>
        <taxon>Alphaproteobacteria</taxon>
        <taxon>Rhodobacterales</taxon>
        <taxon>Paracoccaceae</taxon>
        <taxon>Halovulum</taxon>
    </lineage>
</organism>
<keyword evidence="3" id="KW-1185">Reference proteome</keyword>
<evidence type="ECO:0000313" key="3">
    <source>
        <dbReference type="Proteomes" id="UP000474957"/>
    </source>
</evidence>
<dbReference type="PANTHER" id="PTHR34595">
    <property type="entry name" value="BLR5612 PROTEIN"/>
    <property type="match status" value="1"/>
</dbReference>
<gene>
    <name evidence="2" type="ORF">GE300_18930</name>
</gene>
<name>A0A6L5Z506_9RHOB</name>
<dbReference type="InterPro" id="IPR007296">
    <property type="entry name" value="DUF403"/>
</dbReference>
<evidence type="ECO:0000313" key="2">
    <source>
        <dbReference type="EMBL" id="MSU91658.1"/>
    </source>
</evidence>
<protein>
    <recommendedName>
        <fullName evidence="1">DUF403 domain-containing protein</fullName>
    </recommendedName>
</protein>
<feature type="domain" description="DUF403" evidence="1">
    <location>
        <begin position="1"/>
        <end position="312"/>
    </location>
</feature>
<dbReference type="RefSeq" id="WP_154449041.1">
    <property type="nucleotide sequence ID" value="NZ_WIND01000023.1"/>
</dbReference>
<dbReference type="Pfam" id="PF04168">
    <property type="entry name" value="Alpha-E"/>
    <property type="match status" value="1"/>
</dbReference>
<dbReference type="AlphaFoldDB" id="A0A6L5Z506"/>
<comment type="caution">
    <text evidence="2">The sequence shown here is derived from an EMBL/GenBank/DDBJ whole genome shotgun (WGS) entry which is preliminary data.</text>
</comment>
<evidence type="ECO:0000259" key="1">
    <source>
        <dbReference type="Pfam" id="PF04168"/>
    </source>
</evidence>
<dbReference type="Proteomes" id="UP000474957">
    <property type="component" value="Unassembled WGS sequence"/>
</dbReference>